<protein>
    <submittedName>
        <fullName evidence="2">Uncharacterized protein</fullName>
    </submittedName>
</protein>
<proteinExistence type="predicted"/>
<feature type="transmembrane region" description="Helical" evidence="1">
    <location>
        <begin position="529"/>
        <end position="549"/>
    </location>
</feature>
<organism evidence="2 3">
    <name type="scientific">Bacillus thuringiensis</name>
    <dbReference type="NCBI Taxonomy" id="1428"/>
    <lineage>
        <taxon>Bacteria</taxon>
        <taxon>Bacillati</taxon>
        <taxon>Bacillota</taxon>
        <taxon>Bacilli</taxon>
        <taxon>Bacillales</taxon>
        <taxon>Bacillaceae</taxon>
        <taxon>Bacillus</taxon>
        <taxon>Bacillus cereus group</taxon>
    </lineage>
</organism>
<evidence type="ECO:0000256" key="1">
    <source>
        <dbReference type="SAM" id="Phobius"/>
    </source>
</evidence>
<feature type="transmembrane region" description="Helical" evidence="1">
    <location>
        <begin position="339"/>
        <end position="361"/>
    </location>
</feature>
<keyword evidence="1" id="KW-1133">Transmembrane helix</keyword>
<dbReference type="AlphaFoldDB" id="A0A9W3X3F1"/>
<feature type="transmembrane region" description="Helical" evidence="1">
    <location>
        <begin position="260"/>
        <end position="281"/>
    </location>
</feature>
<feature type="transmembrane region" description="Helical" evidence="1">
    <location>
        <begin position="184"/>
        <end position="202"/>
    </location>
</feature>
<keyword evidence="1" id="KW-0472">Membrane</keyword>
<feature type="transmembrane region" description="Helical" evidence="1">
    <location>
        <begin position="109"/>
        <end position="135"/>
    </location>
</feature>
<feature type="transmembrane region" description="Helical" evidence="1">
    <location>
        <begin position="452"/>
        <end position="477"/>
    </location>
</feature>
<dbReference type="EMBL" id="CP015350">
    <property type="protein sequence ID" value="ANS51242.1"/>
    <property type="molecule type" value="Genomic_DNA"/>
</dbReference>
<evidence type="ECO:0000313" key="2">
    <source>
        <dbReference type="EMBL" id="ANS51242.1"/>
    </source>
</evidence>
<feature type="transmembrane region" description="Helical" evidence="1">
    <location>
        <begin position="367"/>
        <end position="386"/>
    </location>
</feature>
<evidence type="ECO:0000313" key="3">
    <source>
        <dbReference type="Proteomes" id="UP000092743"/>
    </source>
</evidence>
<accession>A0A9W3X3F1</accession>
<dbReference type="RefSeq" id="WP_065485804.1">
    <property type="nucleotide sequence ID" value="NZ_CP015350.1"/>
</dbReference>
<feature type="transmembrane region" description="Helical" evidence="1">
    <location>
        <begin position="425"/>
        <end position="446"/>
    </location>
</feature>
<keyword evidence="1" id="KW-0812">Transmembrane</keyword>
<feature type="transmembrane region" description="Helical" evidence="1">
    <location>
        <begin position="37"/>
        <end position="56"/>
    </location>
</feature>
<feature type="transmembrane region" description="Helical" evidence="1">
    <location>
        <begin position="141"/>
        <end position="163"/>
    </location>
</feature>
<dbReference type="Proteomes" id="UP000092743">
    <property type="component" value="Chromosome"/>
</dbReference>
<feature type="transmembrane region" description="Helical" evidence="1">
    <location>
        <begin position="68"/>
        <end position="88"/>
    </location>
</feature>
<name>A0A9W3X3F1_BACTU</name>
<sequence>MNILKLLSIDFKLKFTTQYSAILNRFSFTKRVSNRNLILCSMLFKIFIGIFMFYISNVLFNEKYMWNILYANVGFLIISCFIKSITSYKETAILKSDIYIYSLFPMEKVYNLNMFSSLLWALFGNISGLSLLFILNMYLKGLVYTILSLTNCILLLILIFTLFNKISASYFISKIQKPIGAIRFLFYAVFSCLFFFLGYKLVDIFKQPFYVVRERIITSKILTDEDYAETVTQEFFNSIINPLQDSMNKTLFVLKSICDYVIFSPYMSFILLLCIALVLSIKSKPLLNRFIVSVKNKKDLLYYFSKLYSSFNRRIFNDEILEFEITLLERERFLISPKFFQMIFFTYESLFYMGLFVNLFHSSHDNALEYLLFMALLLLIMFNHCFELRTEYPQLFLLGAMREKIVLFRFSGTGIYPLYRSKISLMYTLMIIPTICLLLVTIYMMFINITYIFGIIIICITFILVPIVQMWATTFLIKTDYITYMDVGSTEEEELINKIQAIPRKILVLPLLYFLYFLLFMQIPVQVIFYIFSTYVIFYILISGAFIFVSKKYAVNNIKKFDSTWLRL</sequence>
<feature type="transmembrane region" description="Helical" evidence="1">
    <location>
        <begin position="506"/>
        <end position="523"/>
    </location>
</feature>
<gene>
    <name evidence="2" type="ORF">BT246_59470</name>
</gene>
<reference evidence="2 3" key="1">
    <citation type="submission" date="2016-04" db="EMBL/GenBank/DDBJ databases">
        <title>High quality genome of the nematocidal Bacillus thuringiensis MYBT18246.</title>
        <authorList>
            <person name="Hollensteiner J."/>
            <person name="Poehlein A."/>
            <person name="Sproeer C."/>
            <person name="Bunk B."/>
            <person name="Rosenstiel P."/>
            <person name="Schulenburg H."/>
            <person name="Liesegang H."/>
        </authorList>
    </citation>
    <scope>NUCLEOTIDE SEQUENCE [LARGE SCALE GENOMIC DNA]</scope>
    <source>
        <strain evidence="2 3">MYBT18246</strain>
    </source>
</reference>